<dbReference type="Proteomes" id="UP000032683">
    <property type="component" value="Unassembled WGS sequence"/>
</dbReference>
<sequence>MHVFPAATRLKRRHVLMLAGAATLTACAPHARGTQRPVHDMRDVDRRLRQAVTQGEAPGAVCAIGHDRQVVHRAVYGLRAVSPAREAMTWDTVFDMASLTKPVITAPCVMQLWEQGRFGLDDPVSRYLPQFAAAGKSGITIRHLLTHYSGLRPDLDLTRPWQGRDAAFRLAMDTTPVQPPGQGFIYSDINFITLGFLVEKLSGMTLDAYATRFILTPLGMRQSCFLPPATWAMRIAPTQPDENGHMLRGQVHDPSSRRMGGVAGHAGLFSTADDMCLYAQALLDRRAGRPSAFPLQARTILLMTTAQQPGGKPDLRGLGWDIATHYSSARGDRFPVGSFGHTGFTGTSLWLDPDSDSYVLILTSRLHPAGHGNVVRLRHDVATAAALALTPSRG</sequence>
<dbReference type="PANTHER" id="PTHR43283">
    <property type="entry name" value="BETA-LACTAMASE-RELATED"/>
    <property type="match status" value="1"/>
</dbReference>
<dbReference type="EMBL" id="BANJ01000042">
    <property type="protein sequence ID" value="GAO00246.1"/>
    <property type="molecule type" value="Genomic_DNA"/>
</dbReference>
<gene>
    <name evidence="3" type="ORF">Gxy13693_042_080</name>
</gene>
<accession>A0A0D6QBB7</accession>
<reference evidence="3 4" key="1">
    <citation type="submission" date="2012-11" db="EMBL/GenBank/DDBJ databases">
        <title>Whole genome sequence of Gluconacetobacter xylinus NBRC 13693.</title>
        <authorList>
            <person name="Azuma Y."/>
            <person name="Higashiura N."/>
            <person name="Hirakawa H."/>
            <person name="Matsushita K."/>
        </authorList>
    </citation>
    <scope>NUCLEOTIDE SEQUENCE [LARGE SCALE GENOMIC DNA]</scope>
    <source>
        <strain evidence="3 4">NBRC 13693</strain>
    </source>
</reference>
<evidence type="ECO:0000313" key="3">
    <source>
        <dbReference type="EMBL" id="GAO00246.1"/>
    </source>
</evidence>
<dbReference type="Gene3D" id="3.40.710.10">
    <property type="entry name" value="DD-peptidase/beta-lactamase superfamily"/>
    <property type="match status" value="1"/>
</dbReference>
<protein>
    <submittedName>
        <fullName evidence="3">Beta-lactamase</fullName>
    </submittedName>
</protein>
<dbReference type="PANTHER" id="PTHR43283:SF11">
    <property type="entry name" value="BETA-LACTAMASE-RELATED DOMAIN-CONTAINING PROTEIN"/>
    <property type="match status" value="1"/>
</dbReference>
<dbReference type="SUPFAM" id="SSF56601">
    <property type="entry name" value="beta-lactamase/transpeptidase-like"/>
    <property type="match status" value="1"/>
</dbReference>
<dbReference type="InterPro" id="IPR001466">
    <property type="entry name" value="Beta-lactam-related"/>
</dbReference>
<organism evidence="3 4">
    <name type="scientific">Komagataeibacter xylinus NBRC 13693</name>
    <dbReference type="NCBI Taxonomy" id="1234668"/>
    <lineage>
        <taxon>Bacteria</taxon>
        <taxon>Pseudomonadati</taxon>
        <taxon>Pseudomonadota</taxon>
        <taxon>Alphaproteobacteria</taxon>
        <taxon>Acetobacterales</taxon>
        <taxon>Acetobacteraceae</taxon>
        <taxon>Komagataeibacter</taxon>
    </lineage>
</organism>
<proteinExistence type="predicted"/>
<dbReference type="AlphaFoldDB" id="A0A0D6QBB7"/>
<feature type="domain" description="Beta-lactamase-related" evidence="2">
    <location>
        <begin position="44"/>
        <end position="373"/>
    </location>
</feature>
<dbReference type="GO" id="GO:0016787">
    <property type="term" value="F:hydrolase activity"/>
    <property type="evidence" value="ECO:0007669"/>
    <property type="project" value="UniProtKB-KW"/>
</dbReference>
<evidence type="ECO:0000313" key="4">
    <source>
        <dbReference type="Proteomes" id="UP000032683"/>
    </source>
</evidence>
<evidence type="ECO:0000259" key="2">
    <source>
        <dbReference type="Pfam" id="PF00144"/>
    </source>
</evidence>
<dbReference type="InterPro" id="IPR012338">
    <property type="entry name" value="Beta-lactam/transpept-like"/>
</dbReference>
<name>A0A0D6QBB7_KOMXY</name>
<evidence type="ECO:0000256" key="1">
    <source>
        <dbReference type="ARBA" id="ARBA00022801"/>
    </source>
</evidence>
<dbReference type="InterPro" id="IPR050789">
    <property type="entry name" value="Diverse_Enzym_Activities"/>
</dbReference>
<dbReference type="Pfam" id="PF00144">
    <property type="entry name" value="Beta-lactamase"/>
    <property type="match status" value="1"/>
</dbReference>
<comment type="caution">
    <text evidence="3">The sequence shown here is derived from an EMBL/GenBank/DDBJ whole genome shotgun (WGS) entry which is preliminary data.</text>
</comment>
<keyword evidence="1" id="KW-0378">Hydrolase</keyword>
<dbReference type="RefSeq" id="WP_048856619.1">
    <property type="nucleotide sequence ID" value="NZ_BANJ01000042.1"/>
</dbReference>